<dbReference type="AlphaFoldDB" id="A0A835A9L4"/>
<feature type="domain" description="DUF7595" evidence="2">
    <location>
        <begin position="102"/>
        <end position="394"/>
    </location>
</feature>
<name>A0A835A9L4_9POAL</name>
<feature type="compositionally biased region" description="Basic residues" evidence="1">
    <location>
        <begin position="910"/>
        <end position="923"/>
    </location>
</feature>
<feature type="domain" description="DUF7595" evidence="2">
    <location>
        <begin position="475"/>
        <end position="812"/>
    </location>
</feature>
<protein>
    <recommendedName>
        <fullName evidence="2">DUF7595 domain-containing protein</fullName>
    </recommendedName>
</protein>
<evidence type="ECO:0000313" key="3">
    <source>
        <dbReference type="EMBL" id="KAF8659403.1"/>
    </source>
</evidence>
<feature type="domain" description="DUF7595" evidence="2">
    <location>
        <begin position="931"/>
        <end position="1223"/>
    </location>
</feature>
<organism evidence="3 4">
    <name type="scientific">Digitaria exilis</name>
    <dbReference type="NCBI Taxonomy" id="1010633"/>
    <lineage>
        <taxon>Eukaryota</taxon>
        <taxon>Viridiplantae</taxon>
        <taxon>Streptophyta</taxon>
        <taxon>Embryophyta</taxon>
        <taxon>Tracheophyta</taxon>
        <taxon>Spermatophyta</taxon>
        <taxon>Magnoliopsida</taxon>
        <taxon>Liliopsida</taxon>
        <taxon>Poales</taxon>
        <taxon>Poaceae</taxon>
        <taxon>PACMAD clade</taxon>
        <taxon>Panicoideae</taxon>
        <taxon>Panicodae</taxon>
        <taxon>Paniceae</taxon>
        <taxon>Anthephorinae</taxon>
        <taxon>Digitaria</taxon>
    </lineage>
</organism>
<evidence type="ECO:0000313" key="4">
    <source>
        <dbReference type="Proteomes" id="UP000636709"/>
    </source>
</evidence>
<reference evidence="3" key="1">
    <citation type="submission" date="2020-07" db="EMBL/GenBank/DDBJ databases">
        <title>Genome sequence and genetic diversity analysis of an under-domesticated orphan crop, white fonio (Digitaria exilis).</title>
        <authorList>
            <person name="Bennetzen J.L."/>
            <person name="Chen S."/>
            <person name="Ma X."/>
            <person name="Wang X."/>
            <person name="Yssel A.E.J."/>
            <person name="Chaluvadi S.R."/>
            <person name="Johnson M."/>
            <person name="Gangashetty P."/>
            <person name="Hamidou F."/>
            <person name="Sanogo M.D."/>
            <person name="Zwaenepoel A."/>
            <person name="Wallace J."/>
            <person name="Van De Peer Y."/>
            <person name="Van Deynze A."/>
        </authorList>
    </citation>
    <scope>NUCLEOTIDE SEQUENCE</scope>
    <source>
        <tissue evidence="3">Leaves</tissue>
    </source>
</reference>
<evidence type="ECO:0000256" key="1">
    <source>
        <dbReference type="SAM" id="MobiDB-lite"/>
    </source>
</evidence>
<feature type="region of interest" description="Disordered" evidence="1">
    <location>
        <begin position="823"/>
        <end position="937"/>
    </location>
</feature>
<accession>A0A835A9L4</accession>
<evidence type="ECO:0000259" key="2">
    <source>
        <dbReference type="Pfam" id="PF24523"/>
    </source>
</evidence>
<proteinExistence type="predicted"/>
<comment type="caution">
    <text evidence="3">The sequence shown here is derived from an EMBL/GenBank/DDBJ whole genome shotgun (WGS) entry which is preliminary data.</text>
</comment>
<feature type="compositionally biased region" description="Basic residues" evidence="1">
    <location>
        <begin position="877"/>
        <end position="900"/>
    </location>
</feature>
<keyword evidence="4" id="KW-1185">Reference proteome</keyword>
<gene>
    <name evidence="3" type="ORF">HU200_058615</name>
</gene>
<dbReference type="PANTHER" id="PTHR35828">
    <property type="entry name" value="OS08G0203800 PROTEIN-RELATED"/>
    <property type="match status" value="1"/>
</dbReference>
<dbReference type="Proteomes" id="UP000636709">
    <property type="component" value="Unassembled WGS sequence"/>
</dbReference>
<dbReference type="InterPro" id="IPR056016">
    <property type="entry name" value="DUF7595"/>
</dbReference>
<feature type="compositionally biased region" description="Basic and acidic residues" evidence="1">
    <location>
        <begin position="832"/>
        <end position="846"/>
    </location>
</feature>
<dbReference type="Pfam" id="PF24523">
    <property type="entry name" value="DUF7595"/>
    <property type="match status" value="3"/>
</dbReference>
<dbReference type="OrthoDB" id="686822at2759"/>
<dbReference type="EMBL" id="JACEFO010002462">
    <property type="protein sequence ID" value="KAF8659403.1"/>
    <property type="molecule type" value="Genomic_DNA"/>
</dbReference>
<dbReference type="PANTHER" id="PTHR35828:SF28">
    <property type="entry name" value="F-BOX DOMAIN CONTAINING PROTEIN"/>
    <property type="match status" value="1"/>
</dbReference>
<sequence length="1225" mass="134688">MDASESATPPKRLCLRWPPPQREHLPLDLLLEVVARSDDVGTIIRCAAASKTLRRAMLGTGFRPRSRVGLLAAVHAGYDPASLLGVSYASSSSDDDDIVRASWRLRFDTGLLRSFELVSSRGGLLVLWRHEAESQPELRVCNTFTGDMACLPYMDEEDGKWGNAGIYRPALLIVDDDDAGRSFELLVMDGCLRTCVFSSKDGKWGAIRRVKAPPEHSSWCFVNQSMNTSPAIVGRTVYWICCRARRGIAARVFVLAVDADGTQATAIEPPPQGYHGSMGSCTVATTADGNKLSMFVPEAEVISMWTRSAEEGWSRDVVISKQVWSAMDARRMVCWCVGLKSRSVLFWVERVGLIELDLETMKADVLRGGGEHGATGVAGVCFHEIDMTSLLQGLAEQPCRANQARACVQPTLRPGADIAVAAALEIFARSDNVTTVVRCAATSKPLRRAILEPAFKSRLLARLAEPNNGDLLAAVSFRIHKHGGGGGGGKDRTVARTSPHLRFDYGLLKSFKPASSRDGLLVLWRNHFPEEEDSSSYFRNSRCRVEVEICVCNTFTGHVTSLPRTGLRLGRDDGIRSLYRPALLTAADGSFELLVMDHGLQIQTFSARDGDGAVRQAQWHRDSWQIRRESLTAPVVIGRAIYRLFHLRGGMSSSDHDDKIIVLAMDADTGEADSIELPGRFPLWRKRSVVIGRLLCPIEELVVLGATTDDDGTKLSAVLVEDDRRRVWSQQVCIRRAAIEEQLAGGAEEALRSIRFEGFWGRSRTVLCRMAGVGLVRLDLETKKATVLCRCGELLPTDTCWVCLQEMDLASLPVGSWALMGHGPPLTPRPQTSRELDRLASPEHADAANVVGSSTRDDGGAEGIAPDRSPARDRRALGRRRDHPPLRGRLKGPPSRRARPRFPPPPPGRAQRRSPRRLRPRPPPRRDTSSIVFEDKASMSKRPRLDADLLRSFEPVSTRDGLLVLWRPDPEPELRVCNTSTGLFFSLPRMDVEGKWGSGGIYRPALLSVGRFFELLVMDVCFRARVFFSRRGRWSAIRVVRPPPEHDSWCAIDQAMGTSPAVVGSTAHWICRSTRSAGVFILALHAAAAQATAIALPPPLGCLVGTTASCSLTDATESLGMVVSETDVVSMWKLSTEGWSKEVVISKLQVTPGMDDADWTACWCVGFRESTGDLLLWMERIGLVKLNIGTKEATVLPRCSEHDDTSAITPVRLQDIDLSSLLQVN</sequence>
<feature type="compositionally biased region" description="Basic and acidic residues" evidence="1">
    <location>
        <begin position="924"/>
        <end position="937"/>
    </location>
</feature>